<evidence type="ECO:0000313" key="2">
    <source>
        <dbReference type="EMBL" id="KAF2142570.1"/>
    </source>
</evidence>
<name>A0A6A6BEJ0_9PEZI</name>
<keyword evidence="1" id="KW-0732">Signal</keyword>
<evidence type="ECO:0000313" key="3">
    <source>
        <dbReference type="Proteomes" id="UP000799438"/>
    </source>
</evidence>
<sequence length="63" mass="6705">MRGAGFAFCCWCCAAWLLLGCCEGGVGSCSEMGEWVGWVRGEWCLGLRADGRVERVGVVCGVV</sequence>
<gene>
    <name evidence="2" type="ORF">K452DRAFT_286994</name>
</gene>
<keyword evidence="3" id="KW-1185">Reference proteome</keyword>
<dbReference type="Proteomes" id="UP000799438">
    <property type="component" value="Unassembled WGS sequence"/>
</dbReference>
<dbReference type="PROSITE" id="PS51257">
    <property type="entry name" value="PROKAR_LIPOPROTEIN"/>
    <property type="match status" value="1"/>
</dbReference>
<proteinExistence type="predicted"/>
<dbReference type="GeneID" id="54297897"/>
<accession>A0A6A6BEJ0</accession>
<dbReference type="EMBL" id="ML995484">
    <property type="protein sequence ID" value="KAF2142570.1"/>
    <property type="molecule type" value="Genomic_DNA"/>
</dbReference>
<organism evidence="2 3">
    <name type="scientific">Aplosporella prunicola CBS 121167</name>
    <dbReference type="NCBI Taxonomy" id="1176127"/>
    <lineage>
        <taxon>Eukaryota</taxon>
        <taxon>Fungi</taxon>
        <taxon>Dikarya</taxon>
        <taxon>Ascomycota</taxon>
        <taxon>Pezizomycotina</taxon>
        <taxon>Dothideomycetes</taxon>
        <taxon>Dothideomycetes incertae sedis</taxon>
        <taxon>Botryosphaeriales</taxon>
        <taxon>Aplosporellaceae</taxon>
        <taxon>Aplosporella</taxon>
    </lineage>
</organism>
<dbReference type="RefSeq" id="XP_033398282.1">
    <property type="nucleotide sequence ID" value="XM_033540401.1"/>
</dbReference>
<evidence type="ECO:0000256" key="1">
    <source>
        <dbReference type="SAM" id="SignalP"/>
    </source>
</evidence>
<feature type="non-terminal residue" evidence="2">
    <location>
        <position position="63"/>
    </location>
</feature>
<feature type="signal peptide" evidence="1">
    <location>
        <begin position="1"/>
        <end position="24"/>
    </location>
</feature>
<evidence type="ECO:0008006" key="4">
    <source>
        <dbReference type="Google" id="ProtNLM"/>
    </source>
</evidence>
<reference evidence="2" key="1">
    <citation type="journal article" date="2020" name="Stud. Mycol.">
        <title>101 Dothideomycetes genomes: a test case for predicting lifestyles and emergence of pathogens.</title>
        <authorList>
            <person name="Haridas S."/>
            <person name="Albert R."/>
            <person name="Binder M."/>
            <person name="Bloem J."/>
            <person name="Labutti K."/>
            <person name="Salamov A."/>
            <person name="Andreopoulos B."/>
            <person name="Baker S."/>
            <person name="Barry K."/>
            <person name="Bills G."/>
            <person name="Bluhm B."/>
            <person name="Cannon C."/>
            <person name="Castanera R."/>
            <person name="Culley D."/>
            <person name="Daum C."/>
            <person name="Ezra D."/>
            <person name="Gonzalez J."/>
            <person name="Henrissat B."/>
            <person name="Kuo A."/>
            <person name="Liang C."/>
            <person name="Lipzen A."/>
            <person name="Lutzoni F."/>
            <person name="Magnuson J."/>
            <person name="Mondo S."/>
            <person name="Nolan M."/>
            <person name="Ohm R."/>
            <person name="Pangilinan J."/>
            <person name="Park H.-J."/>
            <person name="Ramirez L."/>
            <person name="Alfaro M."/>
            <person name="Sun H."/>
            <person name="Tritt A."/>
            <person name="Yoshinaga Y."/>
            <person name="Zwiers L.-H."/>
            <person name="Turgeon B."/>
            <person name="Goodwin S."/>
            <person name="Spatafora J."/>
            <person name="Crous P."/>
            <person name="Grigoriev I."/>
        </authorList>
    </citation>
    <scope>NUCLEOTIDE SEQUENCE</scope>
    <source>
        <strain evidence="2">CBS 121167</strain>
    </source>
</reference>
<feature type="chain" id="PRO_5025567828" description="Secreted protein" evidence="1">
    <location>
        <begin position="25"/>
        <end position="63"/>
    </location>
</feature>
<protein>
    <recommendedName>
        <fullName evidence="4">Secreted protein</fullName>
    </recommendedName>
</protein>
<dbReference type="AlphaFoldDB" id="A0A6A6BEJ0"/>